<organism evidence="1 2">
    <name type="scientific">Pelomonas lactea</name>
    <dbReference type="NCBI Taxonomy" id="3299030"/>
    <lineage>
        <taxon>Bacteria</taxon>
        <taxon>Pseudomonadati</taxon>
        <taxon>Pseudomonadota</taxon>
        <taxon>Betaproteobacteria</taxon>
        <taxon>Burkholderiales</taxon>
        <taxon>Sphaerotilaceae</taxon>
        <taxon>Roseateles</taxon>
    </lineage>
</organism>
<accession>A0ABW7GJZ6</accession>
<evidence type="ECO:0000313" key="2">
    <source>
        <dbReference type="Proteomes" id="UP001606302"/>
    </source>
</evidence>
<sequence>MAMTEFRSYKAEAAVEGYRIVKPGSADYTAVKSTGPTDFNIGTSDSLDKSTGEMVDCAVGDIHEVRLGGTVVRGASLTSDANGKAVSTTTVGHRCIGYAEQSGVVDDVITYIRAPHVL</sequence>
<name>A0ABW7GJZ6_9BURK</name>
<keyword evidence="2" id="KW-1185">Reference proteome</keyword>
<evidence type="ECO:0000313" key="1">
    <source>
        <dbReference type="EMBL" id="MFG6462269.1"/>
    </source>
</evidence>
<reference evidence="1 2" key="1">
    <citation type="submission" date="2024-08" db="EMBL/GenBank/DDBJ databases">
        <authorList>
            <person name="Lu H."/>
        </authorList>
    </citation>
    <scope>NUCLEOTIDE SEQUENCE [LARGE SCALE GENOMIC DNA]</scope>
    <source>
        <strain evidence="1 2">DXS20W</strain>
    </source>
</reference>
<comment type="caution">
    <text evidence="1">The sequence shown here is derived from an EMBL/GenBank/DDBJ whole genome shotgun (WGS) entry which is preliminary data.</text>
</comment>
<evidence type="ECO:0008006" key="3">
    <source>
        <dbReference type="Google" id="ProtNLM"/>
    </source>
</evidence>
<gene>
    <name evidence="1" type="ORF">ACG04Q_11875</name>
</gene>
<dbReference type="Proteomes" id="UP001606302">
    <property type="component" value="Unassembled WGS sequence"/>
</dbReference>
<protein>
    <recommendedName>
        <fullName evidence="3">DUF2190 family protein</fullName>
    </recommendedName>
</protein>
<dbReference type="EMBL" id="JBIGHX010000003">
    <property type="protein sequence ID" value="MFG6462269.1"/>
    <property type="molecule type" value="Genomic_DNA"/>
</dbReference>
<dbReference type="RefSeq" id="WP_394511132.1">
    <property type="nucleotide sequence ID" value="NZ_JBIGHX010000003.1"/>
</dbReference>
<proteinExistence type="predicted"/>